<keyword evidence="2" id="KW-1185">Reference proteome</keyword>
<gene>
    <name evidence="1" type="ORF">BDY19DRAFT_898402</name>
</gene>
<dbReference type="EMBL" id="MU274942">
    <property type="protein sequence ID" value="KAI0084478.1"/>
    <property type="molecule type" value="Genomic_DNA"/>
</dbReference>
<name>A0ACB8TR20_9APHY</name>
<evidence type="ECO:0000313" key="1">
    <source>
        <dbReference type="EMBL" id="KAI0084478.1"/>
    </source>
</evidence>
<accession>A0ACB8TR20</accession>
<organism evidence="1 2">
    <name type="scientific">Irpex rosettiformis</name>
    <dbReference type="NCBI Taxonomy" id="378272"/>
    <lineage>
        <taxon>Eukaryota</taxon>
        <taxon>Fungi</taxon>
        <taxon>Dikarya</taxon>
        <taxon>Basidiomycota</taxon>
        <taxon>Agaricomycotina</taxon>
        <taxon>Agaricomycetes</taxon>
        <taxon>Polyporales</taxon>
        <taxon>Irpicaceae</taxon>
        <taxon>Irpex</taxon>
    </lineage>
</organism>
<comment type="caution">
    <text evidence="1">The sequence shown here is derived from an EMBL/GenBank/DDBJ whole genome shotgun (WGS) entry which is preliminary data.</text>
</comment>
<reference evidence="1" key="1">
    <citation type="journal article" date="2021" name="Environ. Microbiol.">
        <title>Gene family expansions and transcriptome signatures uncover fungal adaptations to wood decay.</title>
        <authorList>
            <person name="Hage H."/>
            <person name="Miyauchi S."/>
            <person name="Viragh M."/>
            <person name="Drula E."/>
            <person name="Min B."/>
            <person name="Chaduli D."/>
            <person name="Navarro D."/>
            <person name="Favel A."/>
            <person name="Norest M."/>
            <person name="Lesage-Meessen L."/>
            <person name="Balint B."/>
            <person name="Merenyi Z."/>
            <person name="de Eugenio L."/>
            <person name="Morin E."/>
            <person name="Martinez A.T."/>
            <person name="Baldrian P."/>
            <person name="Stursova M."/>
            <person name="Martinez M.J."/>
            <person name="Novotny C."/>
            <person name="Magnuson J.K."/>
            <person name="Spatafora J.W."/>
            <person name="Maurice S."/>
            <person name="Pangilinan J."/>
            <person name="Andreopoulos W."/>
            <person name="LaButti K."/>
            <person name="Hundley H."/>
            <person name="Na H."/>
            <person name="Kuo A."/>
            <person name="Barry K."/>
            <person name="Lipzen A."/>
            <person name="Henrissat B."/>
            <person name="Riley R."/>
            <person name="Ahrendt S."/>
            <person name="Nagy L.G."/>
            <person name="Grigoriev I.V."/>
            <person name="Martin F."/>
            <person name="Rosso M.N."/>
        </authorList>
    </citation>
    <scope>NUCLEOTIDE SEQUENCE</scope>
    <source>
        <strain evidence="1">CBS 384.51</strain>
    </source>
</reference>
<sequence>MPPSRSRAKQEEEVVPLYAESDSEGDTDHEEPTPKPQRTSSKKRLSDVYDTSLASESGRPPLKSVSLNDDAAEKRRRRKSAKISLMPMDDNEAGPSGEGSGDVERDPARPTVHGKQKQLPAVEEAPRIQVSMDVMSSNFEEWMKMATDNKINANNSWNVALIDYFHDMSLLRNNADNSINFQRASFTLDGCVKIWTSRVDSVGTETGKLLSNLANEGRVGEDEDGDEEGGEEGGSQQNRKKKTHRPASTLAKDAAQLRSKKLDLGFRVDPLFRKTCADFDEGGAQGLLMNHLSLGVVSDGSLRVVFDASDSIAKDGEEEDPLAEPPDEVNLTEIRKNFLPNLDDLDDKAICHSLEGFSFSKDAFAFDDLTVFRDDTAAGDWGDDENEPIGFNDDLAPLPMDADGAAPGEPPVEDFFIGDQAVHDDYVNDDHPDSPSAGSDHAEGREEGVGGGGAPVPFDPRRAPNENDLFMAPTEGDGGLMFDYFDHTKMKNWAGPEHWKLRKVVRRRIIAVETADAPARRREKKEAFKIDFLTPSDKSVKDIAKELFAPVTKGAGITLPNTSKKGKGRRGKEKEDKRYANTLPNDMHFSSRQLVTLFLKPKFSLKMRGQRARLEDRPDGEIDENFWAQAAADQAAGQTEEDIDQTQGGGAIPFNTQFFQDDYDDTAGFDDVDDSGDLPNDADAEQELLSSAQGTTRRVRPEFVNYAKRAKRVDVRKLKDNIWKNLDIVVPEVREDDDVDMDTDDRQATDPSEPRVFENVISGLKKSYPRDKMDEISTSFCFICLLHLANERGLKLESEADEVLSEVVDDGEKKIGNIWDLKIYRDPDATPAA</sequence>
<dbReference type="Proteomes" id="UP001055072">
    <property type="component" value="Unassembled WGS sequence"/>
</dbReference>
<evidence type="ECO:0000313" key="2">
    <source>
        <dbReference type="Proteomes" id="UP001055072"/>
    </source>
</evidence>
<proteinExistence type="predicted"/>
<protein>
    <submittedName>
        <fullName evidence="1">Condensin complex subunit 2/barren</fullName>
    </submittedName>
</protein>